<protein>
    <recommendedName>
        <fullName evidence="5">CASP-like protein</fullName>
    </recommendedName>
</protein>
<sequence>MAMMVRPAEAERNYHVPRVQSPPPPPRPQSQALAVADNIYVPVQSIPPPSPPPPPLALENSDNAAKPLQKANYYAVAEVLLRVFLFVFSLAALLILVTTKQTIDVYYSVMPWKKLQLIRVYFVLLLEYLI</sequence>
<accession>A0AAD8I6T2</accession>
<gene>
    <name evidence="3" type="ORF">POM88_026956</name>
</gene>
<organism evidence="3 4">
    <name type="scientific">Heracleum sosnowskyi</name>
    <dbReference type="NCBI Taxonomy" id="360622"/>
    <lineage>
        <taxon>Eukaryota</taxon>
        <taxon>Viridiplantae</taxon>
        <taxon>Streptophyta</taxon>
        <taxon>Embryophyta</taxon>
        <taxon>Tracheophyta</taxon>
        <taxon>Spermatophyta</taxon>
        <taxon>Magnoliopsida</taxon>
        <taxon>eudicotyledons</taxon>
        <taxon>Gunneridae</taxon>
        <taxon>Pentapetalae</taxon>
        <taxon>asterids</taxon>
        <taxon>campanulids</taxon>
        <taxon>Apiales</taxon>
        <taxon>Apiaceae</taxon>
        <taxon>Apioideae</taxon>
        <taxon>apioid superclade</taxon>
        <taxon>Tordylieae</taxon>
        <taxon>Tordyliinae</taxon>
        <taxon>Heracleum</taxon>
    </lineage>
</organism>
<evidence type="ECO:0000256" key="1">
    <source>
        <dbReference type="SAM" id="MobiDB-lite"/>
    </source>
</evidence>
<feature type="region of interest" description="Disordered" evidence="1">
    <location>
        <begin position="1"/>
        <end position="30"/>
    </location>
</feature>
<reference evidence="3" key="2">
    <citation type="submission" date="2023-05" db="EMBL/GenBank/DDBJ databases">
        <authorList>
            <person name="Schelkunov M.I."/>
        </authorList>
    </citation>
    <scope>NUCLEOTIDE SEQUENCE</scope>
    <source>
        <strain evidence="3">Hsosn_3</strain>
        <tissue evidence="3">Leaf</tissue>
    </source>
</reference>
<dbReference type="AlphaFoldDB" id="A0AAD8I6T2"/>
<name>A0AAD8I6T2_9APIA</name>
<keyword evidence="2" id="KW-1133">Transmembrane helix</keyword>
<keyword evidence="4" id="KW-1185">Reference proteome</keyword>
<reference evidence="3" key="1">
    <citation type="submission" date="2023-02" db="EMBL/GenBank/DDBJ databases">
        <title>Genome of toxic invasive species Heracleum sosnowskyi carries increased number of genes despite the absence of recent whole-genome duplications.</title>
        <authorList>
            <person name="Schelkunov M."/>
            <person name="Shtratnikova V."/>
            <person name="Makarenko M."/>
            <person name="Klepikova A."/>
            <person name="Omelchenko D."/>
            <person name="Novikova G."/>
            <person name="Obukhova E."/>
            <person name="Bogdanov V."/>
            <person name="Penin A."/>
            <person name="Logacheva M."/>
        </authorList>
    </citation>
    <scope>NUCLEOTIDE SEQUENCE</scope>
    <source>
        <strain evidence="3">Hsosn_3</strain>
        <tissue evidence="3">Leaf</tissue>
    </source>
</reference>
<dbReference type="Proteomes" id="UP001237642">
    <property type="component" value="Unassembled WGS sequence"/>
</dbReference>
<evidence type="ECO:0000313" key="3">
    <source>
        <dbReference type="EMBL" id="KAK1380212.1"/>
    </source>
</evidence>
<keyword evidence="2" id="KW-0812">Transmembrane</keyword>
<keyword evidence="2" id="KW-0472">Membrane</keyword>
<dbReference type="EMBL" id="JAUIZM010000006">
    <property type="protein sequence ID" value="KAK1380212.1"/>
    <property type="molecule type" value="Genomic_DNA"/>
</dbReference>
<proteinExistence type="predicted"/>
<evidence type="ECO:0008006" key="5">
    <source>
        <dbReference type="Google" id="ProtNLM"/>
    </source>
</evidence>
<evidence type="ECO:0000256" key="2">
    <source>
        <dbReference type="SAM" id="Phobius"/>
    </source>
</evidence>
<evidence type="ECO:0000313" key="4">
    <source>
        <dbReference type="Proteomes" id="UP001237642"/>
    </source>
</evidence>
<comment type="caution">
    <text evidence="3">The sequence shown here is derived from an EMBL/GenBank/DDBJ whole genome shotgun (WGS) entry which is preliminary data.</text>
</comment>
<feature type="transmembrane region" description="Helical" evidence="2">
    <location>
        <begin position="79"/>
        <end position="99"/>
    </location>
</feature>